<feature type="non-terminal residue" evidence="1">
    <location>
        <position position="1"/>
    </location>
</feature>
<keyword evidence="2" id="KW-1185">Reference proteome</keyword>
<reference evidence="1" key="1">
    <citation type="journal article" date="2021" name="Open Biol.">
        <title>Shared evolutionary footprints suggest mitochondrial oxidative damage underlies multiple complex I losses in fungi.</title>
        <authorList>
            <person name="Schikora-Tamarit M.A."/>
            <person name="Marcet-Houben M."/>
            <person name="Nosek J."/>
            <person name="Gabaldon T."/>
        </authorList>
    </citation>
    <scope>NUCLEOTIDE SEQUENCE</scope>
    <source>
        <strain evidence="1">CBS2887</strain>
    </source>
</reference>
<comment type="caution">
    <text evidence="1">The sequence shown here is derived from an EMBL/GenBank/DDBJ whole genome shotgun (WGS) entry which is preliminary data.</text>
</comment>
<organism evidence="1 2">
    <name type="scientific">Wickerhamomyces pijperi</name>
    <name type="common">Yeast</name>
    <name type="synonym">Pichia pijperi</name>
    <dbReference type="NCBI Taxonomy" id="599730"/>
    <lineage>
        <taxon>Eukaryota</taxon>
        <taxon>Fungi</taxon>
        <taxon>Dikarya</taxon>
        <taxon>Ascomycota</taxon>
        <taxon>Saccharomycotina</taxon>
        <taxon>Saccharomycetes</taxon>
        <taxon>Phaffomycetales</taxon>
        <taxon>Wickerhamomycetaceae</taxon>
        <taxon>Wickerhamomyces</taxon>
    </lineage>
</organism>
<proteinExistence type="predicted"/>
<evidence type="ECO:0000313" key="1">
    <source>
        <dbReference type="EMBL" id="KAH3686241.1"/>
    </source>
</evidence>
<dbReference type="Proteomes" id="UP000774326">
    <property type="component" value="Unassembled WGS sequence"/>
</dbReference>
<dbReference type="AlphaFoldDB" id="A0A9P8TPV0"/>
<protein>
    <submittedName>
        <fullName evidence="1">Uncharacterized protein</fullName>
    </submittedName>
</protein>
<gene>
    <name evidence="1" type="ORF">WICPIJ_002783</name>
</gene>
<reference evidence="1" key="2">
    <citation type="submission" date="2021-01" db="EMBL/GenBank/DDBJ databases">
        <authorList>
            <person name="Schikora-Tamarit M.A."/>
        </authorList>
    </citation>
    <scope>NUCLEOTIDE SEQUENCE</scope>
    <source>
        <strain evidence="1">CBS2887</strain>
    </source>
</reference>
<accession>A0A9P8TPV0</accession>
<sequence>VHMNLPLNDREHTRRRDDLDVVDCSVEVCEIDVCRFLTCQCGALPRYLANWPQFLKPWTRIWLVLKLESEVAIDDKRVIHEQVVDEFGPVTSELEIQVQETETTQLGRNLQGRDVHTLDLLVDLGTDLFQNGVGHGEDGIIERQICPSSHSHAERYPRLWELDQGHQEGLDFDPSQIESRQLWKPQHIWLSKL</sequence>
<evidence type="ECO:0000313" key="2">
    <source>
        <dbReference type="Proteomes" id="UP000774326"/>
    </source>
</evidence>
<dbReference type="EMBL" id="JAEUBG010001528">
    <property type="protein sequence ID" value="KAH3686241.1"/>
    <property type="molecule type" value="Genomic_DNA"/>
</dbReference>
<name>A0A9P8TPV0_WICPI</name>